<gene>
    <name evidence="2" type="ORF">J421_1315</name>
</gene>
<evidence type="ECO:0000313" key="2">
    <source>
        <dbReference type="EMBL" id="AHG88852.1"/>
    </source>
</evidence>
<proteinExistence type="predicted"/>
<dbReference type="Pfam" id="PF18029">
    <property type="entry name" value="Glyoxalase_6"/>
    <property type="match status" value="1"/>
</dbReference>
<evidence type="ECO:0000259" key="1">
    <source>
        <dbReference type="Pfam" id="PF18029"/>
    </source>
</evidence>
<dbReference type="SUPFAM" id="SSF54593">
    <property type="entry name" value="Glyoxalase/Bleomycin resistance protein/Dihydroxybiphenyl dioxygenase"/>
    <property type="match status" value="1"/>
</dbReference>
<dbReference type="RefSeq" id="WP_025410379.1">
    <property type="nucleotide sequence ID" value="NZ_CP007128.1"/>
</dbReference>
<dbReference type="eggNOG" id="COG0346">
    <property type="taxonomic scope" value="Bacteria"/>
</dbReference>
<dbReference type="Gene3D" id="3.10.180.10">
    <property type="entry name" value="2,3-Dihydroxybiphenyl 1,2-Dioxygenase, domain 1"/>
    <property type="match status" value="1"/>
</dbReference>
<sequence>MTDGPTFRSNREVAIHVPDLERAEAFYVGVLACRVVSRSPDQLDLDTGQLRLYVNRDPGAPLGYIPSFDVADYAAARAHLERAGCETVPVEGHPGLVYFRDPYGFVFDIVERK</sequence>
<dbReference type="STRING" id="861299.J421_1315"/>
<accession>W0REH9</accession>
<name>W0REH9_9BACT</name>
<dbReference type="InterPro" id="IPR041581">
    <property type="entry name" value="Glyoxalase_6"/>
</dbReference>
<dbReference type="AlphaFoldDB" id="W0REH9"/>
<feature type="domain" description="Glyoxalase-like" evidence="1">
    <location>
        <begin position="13"/>
        <end position="110"/>
    </location>
</feature>
<dbReference type="InParanoid" id="W0REH9"/>
<dbReference type="InterPro" id="IPR029068">
    <property type="entry name" value="Glyas_Bleomycin-R_OHBP_Dase"/>
</dbReference>
<dbReference type="HOGENOM" id="CLU_2233770_0_0_0"/>
<keyword evidence="3" id="KW-1185">Reference proteome</keyword>
<reference evidence="2 3" key="1">
    <citation type="journal article" date="2014" name="Genome Announc.">
        <title>Genome Sequence and Methylome of Soil Bacterium Gemmatirosa kalamazoonensis KBS708T, a Member of the Rarely Cultivated Gemmatimonadetes Phylum.</title>
        <authorList>
            <person name="Debruyn J.M."/>
            <person name="Radosevich M."/>
            <person name="Wommack K.E."/>
            <person name="Polson S.W."/>
            <person name="Hauser L.J."/>
            <person name="Fawaz M.N."/>
            <person name="Korlach J."/>
            <person name="Tsai Y.C."/>
        </authorList>
    </citation>
    <scope>NUCLEOTIDE SEQUENCE [LARGE SCALE GENOMIC DNA]</scope>
    <source>
        <strain evidence="2 3">KBS708</strain>
    </source>
</reference>
<dbReference type="EMBL" id="CP007128">
    <property type="protein sequence ID" value="AHG88852.1"/>
    <property type="molecule type" value="Genomic_DNA"/>
</dbReference>
<dbReference type="Proteomes" id="UP000019151">
    <property type="component" value="Chromosome"/>
</dbReference>
<dbReference type="OrthoDB" id="121588at2"/>
<organism evidence="2 3">
    <name type="scientific">Gemmatirosa kalamazoonensis</name>
    <dbReference type="NCBI Taxonomy" id="861299"/>
    <lineage>
        <taxon>Bacteria</taxon>
        <taxon>Pseudomonadati</taxon>
        <taxon>Gemmatimonadota</taxon>
        <taxon>Gemmatimonadia</taxon>
        <taxon>Gemmatimonadales</taxon>
        <taxon>Gemmatimonadaceae</taxon>
        <taxon>Gemmatirosa</taxon>
    </lineage>
</organism>
<protein>
    <submittedName>
        <fullName evidence="2">Glyoxalase-like domain protein</fullName>
    </submittedName>
</protein>
<evidence type="ECO:0000313" key="3">
    <source>
        <dbReference type="Proteomes" id="UP000019151"/>
    </source>
</evidence>
<dbReference type="KEGG" id="gba:J421_1315"/>